<evidence type="ECO:0000313" key="1">
    <source>
        <dbReference type="EMBL" id="KAK3697783.1"/>
    </source>
</evidence>
<reference evidence="1" key="1">
    <citation type="journal article" date="2023" name="G3 (Bethesda)">
        <title>A reference genome for the long-term kleptoplast-retaining sea slug Elysia crispata morphotype clarki.</title>
        <authorList>
            <person name="Eastman K.E."/>
            <person name="Pendleton A.L."/>
            <person name="Shaikh M.A."/>
            <person name="Suttiyut T."/>
            <person name="Ogas R."/>
            <person name="Tomko P."/>
            <person name="Gavelis G."/>
            <person name="Widhalm J.R."/>
            <person name="Wisecaver J.H."/>
        </authorList>
    </citation>
    <scope>NUCLEOTIDE SEQUENCE</scope>
    <source>
        <strain evidence="1">ECLA1</strain>
    </source>
</reference>
<protein>
    <submittedName>
        <fullName evidence="1">Uncharacterized protein</fullName>
    </submittedName>
</protein>
<keyword evidence="2" id="KW-1185">Reference proteome</keyword>
<gene>
    <name evidence="1" type="ORF">RRG08_026412</name>
</gene>
<dbReference type="EMBL" id="JAWDGP010007997">
    <property type="protein sequence ID" value="KAK3697783.1"/>
    <property type="molecule type" value="Genomic_DNA"/>
</dbReference>
<dbReference type="Proteomes" id="UP001283361">
    <property type="component" value="Unassembled WGS sequence"/>
</dbReference>
<accession>A0AAE0XMT9</accession>
<comment type="caution">
    <text evidence="1">The sequence shown here is derived from an EMBL/GenBank/DDBJ whole genome shotgun (WGS) entry which is preliminary data.</text>
</comment>
<sequence>MSIGTAREAKLHAKMSIGTAREAKLHAKMSIGTAREAKLHAIGAMDNGYDTKSVTVLMRWNDNSVVRVASLPRKNTRPSALCRWQEEHYKDVQQNLMSTLLPA</sequence>
<name>A0AAE0XMT9_9GAST</name>
<proteinExistence type="predicted"/>
<dbReference type="AlphaFoldDB" id="A0AAE0XMT9"/>
<organism evidence="1 2">
    <name type="scientific">Elysia crispata</name>
    <name type="common">lettuce slug</name>
    <dbReference type="NCBI Taxonomy" id="231223"/>
    <lineage>
        <taxon>Eukaryota</taxon>
        <taxon>Metazoa</taxon>
        <taxon>Spiralia</taxon>
        <taxon>Lophotrochozoa</taxon>
        <taxon>Mollusca</taxon>
        <taxon>Gastropoda</taxon>
        <taxon>Heterobranchia</taxon>
        <taxon>Euthyneura</taxon>
        <taxon>Panpulmonata</taxon>
        <taxon>Sacoglossa</taxon>
        <taxon>Placobranchoidea</taxon>
        <taxon>Plakobranchidae</taxon>
        <taxon>Elysia</taxon>
    </lineage>
</organism>
<evidence type="ECO:0000313" key="2">
    <source>
        <dbReference type="Proteomes" id="UP001283361"/>
    </source>
</evidence>